<name>A0A7W5DQF6_9PORP</name>
<proteinExistence type="predicted"/>
<keyword evidence="1" id="KW-0808">Transferase</keyword>
<dbReference type="Proteomes" id="UP000544222">
    <property type="component" value="Unassembled WGS sequence"/>
</dbReference>
<dbReference type="InterPro" id="IPR014942">
    <property type="entry name" value="AbiEii"/>
</dbReference>
<dbReference type="Gene3D" id="3.10.450.620">
    <property type="entry name" value="JHP933, nucleotidyltransferase-like core domain"/>
    <property type="match status" value="1"/>
</dbReference>
<evidence type="ECO:0000313" key="2">
    <source>
        <dbReference type="Proteomes" id="UP000544222"/>
    </source>
</evidence>
<organism evidence="1 2">
    <name type="scientific">Microbacter margulisiae</name>
    <dbReference type="NCBI Taxonomy" id="1350067"/>
    <lineage>
        <taxon>Bacteria</taxon>
        <taxon>Pseudomonadati</taxon>
        <taxon>Bacteroidota</taxon>
        <taxon>Bacteroidia</taxon>
        <taxon>Bacteroidales</taxon>
        <taxon>Porphyromonadaceae</taxon>
        <taxon>Microbacter</taxon>
    </lineage>
</organism>
<evidence type="ECO:0000313" key="1">
    <source>
        <dbReference type="EMBL" id="MBB3187180.1"/>
    </source>
</evidence>
<reference evidence="1 2" key="1">
    <citation type="submission" date="2020-08" db="EMBL/GenBank/DDBJ databases">
        <title>Genomic Encyclopedia of Type Strains, Phase IV (KMG-IV): sequencing the most valuable type-strain genomes for metagenomic binning, comparative biology and taxonomic classification.</title>
        <authorList>
            <person name="Goeker M."/>
        </authorList>
    </citation>
    <scope>NUCLEOTIDE SEQUENCE [LARGE SCALE GENOMIC DNA]</scope>
    <source>
        <strain evidence="1 2">DSM 27471</strain>
    </source>
</reference>
<dbReference type="AlphaFoldDB" id="A0A7W5DQF6"/>
<dbReference type="GO" id="GO:0016740">
    <property type="term" value="F:transferase activity"/>
    <property type="evidence" value="ECO:0007669"/>
    <property type="project" value="UniProtKB-KW"/>
</dbReference>
<protein>
    <submittedName>
        <fullName evidence="1">Putative nucleotidyltransferase component of viral defense system</fullName>
    </submittedName>
</protein>
<accession>A0A7W5DQF6</accession>
<dbReference type="EMBL" id="JACHYB010000001">
    <property type="protein sequence ID" value="MBB3187180.1"/>
    <property type="molecule type" value="Genomic_DNA"/>
</dbReference>
<dbReference type="Pfam" id="PF08843">
    <property type="entry name" value="AbiEii"/>
    <property type="match status" value="1"/>
</dbReference>
<keyword evidence="2" id="KW-1185">Reference proteome</keyword>
<comment type="caution">
    <text evidence="1">The sequence shown here is derived from an EMBL/GenBank/DDBJ whole genome shotgun (WGS) entry which is preliminary data.</text>
</comment>
<gene>
    <name evidence="1" type="ORF">FHX64_001343</name>
</gene>
<dbReference type="RefSeq" id="WP_183412978.1">
    <property type="nucleotide sequence ID" value="NZ_JACHYB010000001.1"/>
</dbReference>
<sequence>MIPIEQIRNYFPDQLRKNSIFDKHILKEYLQLMMLDYLSSTPYIRKIVFIGGTNLRLVKGIDRFSEGLDFDCTDLSQDEFIEMTNEIIRFLKRSGLRVETKDKDNPRLTAFRRNIYFPELLFALELSGHKEERFFVKVESQGQGVAYPPVITNIKGCGFFFPFPVPSDGVLCSMKIAAMLARSKGRDFYDVMFLLAQTKPDYSFLSKRCGVHNLQEFKQATAKLLETVDLKKKQKDFEHLLFNKTNSGKILRCGEFVDSLTE</sequence>